<organism evidence="1 2">
    <name type="scientific">Blastopirellula marina DSM 3645</name>
    <dbReference type="NCBI Taxonomy" id="314230"/>
    <lineage>
        <taxon>Bacteria</taxon>
        <taxon>Pseudomonadati</taxon>
        <taxon>Planctomycetota</taxon>
        <taxon>Planctomycetia</taxon>
        <taxon>Pirellulales</taxon>
        <taxon>Pirellulaceae</taxon>
        <taxon>Blastopirellula</taxon>
    </lineage>
</organism>
<dbReference type="Proteomes" id="UP000004358">
    <property type="component" value="Unassembled WGS sequence"/>
</dbReference>
<accession>A3ZXQ6</accession>
<name>A3ZXQ6_9BACT</name>
<sequence>MTAHNSLQLIAGKEIAATFFSVETWRSTEDFVDKNRKTTHSRPAG</sequence>
<gene>
    <name evidence="1" type="ORF">DSM3645_07395</name>
</gene>
<reference evidence="1 2" key="1">
    <citation type="submission" date="2006-02" db="EMBL/GenBank/DDBJ databases">
        <authorList>
            <person name="Amann R."/>
            <person name="Ferriera S."/>
            <person name="Johnson J."/>
            <person name="Kravitz S."/>
            <person name="Halpern A."/>
            <person name="Remington K."/>
            <person name="Beeson K."/>
            <person name="Tran B."/>
            <person name="Rogers Y.-H."/>
            <person name="Friedman R."/>
            <person name="Venter J.C."/>
        </authorList>
    </citation>
    <scope>NUCLEOTIDE SEQUENCE [LARGE SCALE GENOMIC DNA]</scope>
    <source>
        <strain evidence="1 2">DSM 3645</strain>
    </source>
</reference>
<dbReference type="AlphaFoldDB" id="A3ZXQ6"/>
<protein>
    <submittedName>
        <fullName evidence="1">Uncharacterized protein</fullName>
    </submittedName>
</protein>
<dbReference type="HOGENOM" id="CLU_3196724_0_0_0"/>
<comment type="caution">
    <text evidence="1">The sequence shown here is derived from an EMBL/GenBank/DDBJ whole genome shotgun (WGS) entry which is preliminary data.</text>
</comment>
<proteinExistence type="predicted"/>
<evidence type="ECO:0000313" key="1">
    <source>
        <dbReference type="EMBL" id="EAQ78598.1"/>
    </source>
</evidence>
<dbReference type="EMBL" id="AANZ01000019">
    <property type="protein sequence ID" value="EAQ78598.1"/>
    <property type="molecule type" value="Genomic_DNA"/>
</dbReference>
<evidence type="ECO:0000313" key="2">
    <source>
        <dbReference type="Proteomes" id="UP000004358"/>
    </source>
</evidence>